<dbReference type="InterPro" id="IPR031680">
    <property type="entry name" value="Hepar_II_III_N"/>
</dbReference>
<protein>
    <submittedName>
        <fullName evidence="7">Uncharacterized protein conserved in bacteria</fullName>
    </submittedName>
</protein>
<evidence type="ECO:0000259" key="6">
    <source>
        <dbReference type="Pfam" id="PF16889"/>
    </source>
</evidence>
<comment type="caution">
    <text evidence="7">The sequence shown here is derived from an EMBL/GenBank/DDBJ whole genome shotgun (WGS) entry which is preliminary data.</text>
</comment>
<evidence type="ECO:0000313" key="7">
    <source>
        <dbReference type="EMBL" id="CUN62855.1"/>
    </source>
</evidence>
<gene>
    <name evidence="7" type="ORF">ERS852380_00731</name>
</gene>
<keyword evidence="3" id="KW-0574">Periplasm</keyword>
<evidence type="ECO:0000256" key="4">
    <source>
        <dbReference type="ARBA" id="ARBA00023239"/>
    </source>
</evidence>
<evidence type="ECO:0000256" key="1">
    <source>
        <dbReference type="ARBA" id="ARBA00004418"/>
    </source>
</evidence>
<dbReference type="GO" id="GO:0016829">
    <property type="term" value="F:lyase activity"/>
    <property type="evidence" value="ECO:0007669"/>
    <property type="project" value="UniProtKB-KW"/>
</dbReference>
<proteinExistence type="predicted"/>
<feature type="domain" description="Heparin-sulfate lyase N-terminal" evidence="6">
    <location>
        <begin position="178"/>
        <end position="301"/>
    </location>
</feature>
<evidence type="ECO:0000313" key="8">
    <source>
        <dbReference type="Proteomes" id="UP000095455"/>
    </source>
</evidence>
<dbReference type="PANTHER" id="PTHR39210:SF1">
    <property type="entry name" value="HEPARIN-SULFATE LYASE"/>
    <property type="match status" value="1"/>
</dbReference>
<dbReference type="AlphaFoldDB" id="A0A8D9L3C5"/>
<accession>A0A8D9L3C5</accession>
<evidence type="ECO:0000256" key="3">
    <source>
        <dbReference type="ARBA" id="ARBA00022764"/>
    </source>
</evidence>
<keyword evidence="4" id="KW-0456">Lyase</keyword>
<dbReference type="InterPro" id="IPR012480">
    <property type="entry name" value="Hepar_II_III_C"/>
</dbReference>
<evidence type="ECO:0000256" key="2">
    <source>
        <dbReference type="ARBA" id="ARBA00022729"/>
    </source>
</evidence>
<dbReference type="Gene3D" id="1.50.10.100">
    <property type="entry name" value="Chondroitin AC/alginate lyase"/>
    <property type="match status" value="1"/>
</dbReference>
<comment type="subcellular location">
    <subcellularLocation>
        <location evidence="1">Periplasm</location>
    </subcellularLocation>
</comment>
<dbReference type="Gene3D" id="2.70.98.70">
    <property type="match status" value="1"/>
</dbReference>
<dbReference type="PANTHER" id="PTHR39210">
    <property type="entry name" value="HEPARIN-SULFATE LYASE"/>
    <property type="match status" value="1"/>
</dbReference>
<dbReference type="EMBL" id="CYYK01000002">
    <property type="protein sequence ID" value="CUN62855.1"/>
    <property type="molecule type" value="Genomic_DNA"/>
</dbReference>
<organism evidence="7 8">
    <name type="scientific">Parabacteroides distasonis</name>
    <dbReference type="NCBI Taxonomy" id="823"/>
    <lineage>
        <taxon>Bacteria</taxon>
        <taxon>Pseudomonadati</taxon>
        <taxon>Bacteroidota</taxon>
        <taxon>Bacteroidia</taxon>
        <taxon>Bacteroidales</taxon>
        <taxon>Tannerellaceae</taxon>
        <taxon>Parabacteroides</taxon>
    </lineage>
</organism>
<evidence type="ECO:0000259" key="5">
    <source>
        <dbReference type="Pfam" id="PF07940"/>
    </source>
</evidence>
<sequence>MHYELEREMLGESLKLYISTLRNLRSRQVRYQVWYRLRAYIRKYRSFRYVLSLPRVGHPLSFKLFISKYTDLDSVTGHFSFLGTESAFLGWNDESFGKLWSYNLNYMDYLHQETISFEQAVCWIDKFVDEIEGNRNGLEPYPIALRGINWIKFLSKYHPYILAENKRKWDSSLYAQYQILLDNLEYHLLGNHLLEDAFSLLWAGLYFKDEPIYQKAKGLLLRELEEQLLPDGAHYEQSPMYHCILLDRLLDCYNVSVNNLRFIGQEGLNERLREKAGGMLGHLASVVYKDNTIPLLNDSAEGIAPSPTQLFAYAKRLDMDWEKLPMGACGYRKLMAGHWEAIVDVGDIRASYQPGHSHADTFNYELRIGGKPFVMDTGISTYEKTARRQYERGTAAHNTVVLGDKNSSEVWGGFRVGRRARVTLLKDSPNEVEAWHDGFGSLGRHLRKFTIDKDRFRIEDSVSTAVKAVSLIHLAPDVEIISCSRNEIVTSIAAIRVAGASSVEIVDDQVSFTYNRFHLSKTIRIHFVKRLSYTIG</sequence>
<dbReference type="InterPro" id="IPR008929">
    <property type="entry name" value="Chondroitin_lyas"/>
</dbReference>
<name>A0A8D9L3C5_PARDI</name>
<dbReference type="Pfam" id="PF07940">
    <property type="entry name" value="Hepar_II_III_C"/>
    <property type="match status" value="1"/>
</dbReference>
<dbReference type="GO" id="GO:0042597">
    <property type="term" value="C:periplasmic space"/>
    <property type="evidence" value="ECO:0007669"/>
    <property type="project" value="UniProtKB-SubCell"/>
</dbReference>
<dbReference type="Proteomes" id="UP000095455">
    <property type="component" value="Unassembled WGS sequence"/>
</dbReference>
<dbReference type="SUPFAM" id="SSF48230">
    <property type="entry name" value="Chondroitin AC/alginate lyase"/>
    <property type="match status" value="1"/>
</dbReference>
<reference evidence="7 8" key="1">
    <citation type="submission" date="2015-09" db="EMBL/GenBank/DDBJ databases">
        <authorList>
            <consortium name="Pathogen Informatics"/>
        </authorList>
    </citation>
    <scope>NUCLEOTIDE SEQUENCE [LARGE SCALE GENOMIC DNA]</scope>
    <source>
        <strain evidence="7 8">2789STDY5608822</strain>
    </source>
</reference>
<dbReference type="Pfam" id="PF16889">
    <property type="entry name" value="Hepar_II_III_N"/>
    <property type="match status" value="1"/>
</dbReference>
<keyword evidence="2" id="KW-0732">Signal</keyword>
<feature type="domain" description="Heparinase II/III-like C-terminal" evidence="5">
    <location>
        <begin position="325"/>
        <end position="529"/>
    </location>
</feature>